<dbReference type="InterPro" id="IPR011545">
    <property type="entry name" value="DEAD/DEAH_box_helicase_dom"/>
</dbReference>
<dbReference type="EMBL" id="CAUYUJ010007941">
    <property type="protein sequence ID" value="CAK0822414.1"/>
    <property type="molecule type" value="Genomic_DNA"/>
</dbReference>
<dbReference type="InterPro" id="IPR014014">
    <property type="entry name" value="RNA_helicase_DEAD_Q_motif"/>
</dbReference>
<dbReference type="InterPro" id="IPR000629">
    <property type="entry name" value="RNA-helicase_DEAD-box_CS"/>
</dbReference>
<name>A0ABN9RVD0_9DINO</name>
<evidence type="ECO:0000256" key="5">
    <source>
        <dbReference type="PROSITE-ProRule" id="PRU00552"/>
    </source>
</evidence>
<feature type="short sequence motif" description="Q motif" evidence="5">
    <location>
        <begin position="102"/>
        <end position="130"/>
    </location>
</feature>
<dbReference type="InterPro" id="IPR001650">
    <property type="entry name" value="Helicase_C-like"/>
</dbReference>
<evidence type="ECO:0000256" key="6">
    <source>
        <dbReference type="RuleBase" id="RU000492"/>
    </source>
</evidence>
<feature type="region of interest" description="Disordered" evidence="7">
    <location>
        <begin position="511"/>
        <end position="551"/>
    </location>
</feature>
<accession>A0ABN9RVD0</accession>
<dbReference type="SMART" id="SM00487">
    <property type="entry name" value="DEXDc"/>
    <property type="match status" value="1"/>
</dbReference>
<dbReference type="PANTHER" id="PTHR47959">
    <property type="entry name" value="ATP-DEPENDENT RNA HELICASE RHLE-RELATED"/>
    <property type="match status" value="1"/>
</dbReference>
<comment type="caution">
    <text evidence="11">The sequence shown here is derived from an EMBL/GenBank/DDBJ whole genome shotgun (WGS) entry which is preliminary data.</text>
</comment>
<reference evidence="11" key="1">
    <citation type="submission" date="2023-10" db="EMBL/GenBank/DDBJ databases">
        <authorList>
            <person name="Chen Y."/>
            <person name="Shah S."/>
            <person name="Dougan E. K."/>
            <person name="Thang M."/>
            <person name="Chan C."/>
        </authorList>
    </citation>
    <scope>NUCLEOTIDE SEQUENCE [LARGE SCALE GENOMIC DNA]</scope>
</reference>
<evidence type="ECO:0000259" key="8">
    <source>
        <dbReference type="PROSITE" id="PS51192"/>
    </source>
</evidence>
<feature type="compositionally biased region" description="Low complexity" evidence="7">
    <location>
        <begin position="30"/>
        <end position="57"/>
    </location>
</feature>
<proteinExistence type="inferred from homology"/>
<dbReference type="CDD" id="cd18787">
    <property type="entry name" value="SF2_C_DEAD"/>
    <property type="match status" value="1"/>
</dbReference>
<dbReference type="PROSITE" id="PS51192">
    <property type="entry name" value="HELICASE_ATP_BIND_1"/>
    <property type="match status" value="1"/>
</dbReference>
<evidence type="ECO:0000259" key="10">
    <source>
        <dbReference type="PROSITE" id="PS51195"/>
    </source>
</evidence>
<comment type="similarity">
    <text evidence="6">Belongs to the DEAD box helicase family.</text>
</comment>
<dbReference type="InterPro" id="IPR014001">
    <property type="entry name" value="Helicase_ATP-bd"/>
</dbReference>
<sequence length="551" mass="58132">RFAWRGLLAPALPRPRGHMKAKKRKRRAAGAEGAPGAPADGKSGAAAGDATDEAAAAGAGGAPPGGGLQIFGSGGGGAGGAAARPAPAAAASAERSRAPVAASFAQLGVAPWLVSACDKMDMRHPTEIQSLTIPPVLAGKNVAGNAKTGSGKTACYCLPALHHLSKDPYGVFILVLIPVRELAFQIAESFRALGRSIGVTVAEVVGGREMLAQSAMILERRHAIVATPGRLADLLRGDPALSRAMSRLHTLVLDEADRLLTQPFEEPLAEILAAVPRKRQTLLFSATMTKSIEQLRQRLASGGPAGELLLLDANPNDETLDTLTQQYIFVPDSVQICYLHYLLKEHFPEASCIVFAPTLELCQMLTTMLDLLHFSVVGLHSLQSMRHRQASLARFRAGRSRILVATDVASRGLDIPKVTAVVNVGLPASVDDYVHRAGRTARAGRPGTVVSLVTKKDVPRVHAVEEKLGRQLELRATVEEDAVRLLSQTAKAAQKAELLLAEVGFEEKVADHREARGRARPRPAPAPEAEAPAAATAARKRPRAGRPGAPA</sequence>
<organism evidence="11 12">
    <name type="scientific">Prorocentrum cordatum</name>
    <dbReference type="NCBI Taxonomy" id="2364126"/>
    <lineage>
        <taxon>Eukaryota</taxon>
        <taxon>Sar</taxon>
        <taxon>Alveolata</taxon>
        <taxon>Dinophyceae</taxon>
        <taxon>Prorocentrales</taxon>
        <taxon>Prorocentraceae</taxon>
        <taxon>Prorocentrum</taxon>
    </lineage>
</organism>
<keyword evidence="4 6" id="KW-0067">ATP-binding</keyword>
<dbReference type="PROSITE" id="PS51195">
    <property type="entry name" value="Q_MOTIF"/>
    <property type="match status" value="1"/>
</dbReference>
<evidence type="ECO:0008006" key="13">
    <source>
        <dbReference type="Google" id="ProtNLM"/>
    </source>
</evidence>
<keyword evidence="12" id="KW-1185">Reference proteome</keyword>
<dbReference type="PROSITE" id="PS51194">
    <property type="entry name" value="HELICASE_CTER"/>
    <property type="match status" value="1"/>
</dbReference>
<dbReference type="Proteomes" id="UP001189429">
    <property type="component" value="Unassembled WGS sequence"/>
</dbReference>
<evidence type="ECO:0000259" key="9">
    <source>
        <dbReference type="PROSITE" id="PS51194"/>
    </source>
</evidence>
<dbReference type="SMART" id="SM00490">
    <property type="entry name" value="HELICc"/>
    <property type="match status" value="1"/>
</dbReference>
<feature type="non-terminal residue" evidence="11">
    <location>
        <position position="1"/>
    </location>
</feature>
<keyword evidence="3 6" id="KW-0347">Helicase</keyword>
<feature type="region of interest" description="Disordered" evidence="7">
    <location>
        <begin position="1"/>
        <end position="61"/>
    </location>
</feature>
<evidence type="ECO:0000256" key="4">
    <source>
        <dbReference type="ARBA" id="ARBA00022840"/>
    </source>
</evidence>
<evidence type="ECO:0000256" key="1">
    <source>
        <dbReference type="ARBA" id="ARBA00022741"/>
    </source>
</evidence>
<dbReference type="PROSITE" id="PS00039">
    <property type="entry name" value="DEAD_ATP_HELICASE"/>
    <property type="match status" value="1"/>
</dbReference>
<feature type="domain" description="DEAD-box RNA helicase Q" evidence="10">
    <location>
        <begin position="102"/>
        <end position="130"/>
    </location>
</feature>
<dbReference type="InterPro" id="IPR027417">
    <property type="entry name" value="P-loop_NTPase"/>
</dbReference>
<keyword evidence="1 6" id="KW-0547">Nucleotide-binding</keyword>
<feature type="compositionally biased region" description="Basic residues" evidence="7">
    <location>
        <begin position="15"/>
        <end position="28"/>
    </location>
</feature>
<dbReference type="Pfam" id="PF00271">
    <property type="entry name" value="Helicase_C"/>
    <property type="match status" value="1"/>
</dbReference>
<feature type="compositionally biased region" description="Low complexity" evidence="7">
    <location>
        <begin position="527"/>
        <end position="537"/>
    </location>
</feature>
<keyword evidence="2 6" id="KW-0378">Hydrolase</keyword>
<dbReference type="InterPro" id="IPR050079">
    <property type="entry name" value="DEAD_box_RNA_helicase"/>
</dbReference>
<protein>
    <recommendedName>
        <fullName evidence="13">RNA helicase</fullName>
    </recommendedName>
</protein>
<dbReference type="SUPFAM" id="SSF52540">
    <property type="entry name" value="P-loop containing nucleoside triphosphate hydrolases"/>
    <property type="match status" value="1"/>
</dbReference>
<gene>
    <name evidence="11" type="ORF">PCOR1329_LOCUS23454</name>
</gene>
<dbReference type="Gene3D" id="3.40.50.300">
    <property type="entry name" value="P-loop containing nucleotide triphosphate hydrolases"/>
    <property type="match status" value="2"/>
</dbReference>
<evidence type="ECO:0000256" key="3">
    <source>
        <dbReference type="ARBA" id="ARBA00022806"/>
    </source>
</evidence>
<dbReference type="PANTHER" id="PTHR47959:SF24">
    <property type="entry name" value="ATP-DEPENDENT RNA HELICASE"/>
    <property type="match status" value="1"/>
</dbReference>
<feature type="domain" description="Helicase C-terminal" evidence="9">
    <location>
        <begin position="322"/>
        <end position="483"/>
    </location>
</feature>
<evidence type="ECO:0000313" key="11">
    <source>
        <dbReference type="EMBL" id="CAK0822414.1"/>
    </source>
</evidence>
<feature type="domain" description="Helicase ATP-binding" evidence="8">
    <location>
        <begin position="133"/>
        <end position="306"/>
    </location>
</feature>
<feature type="non-terminal residue" evidence="11">
    <location>
        <position position="551"/>
    </location>
</feature>
<evidence type="ECO:0000256" key="7">
    <source>
        <dbReference type="SAM" id="MobiDB-lite"/>
    </source>
</evidence>
<evidence type="ECO:0000256" key="2">
    <source>
        <dbReference type="ARBA" id="ARBA00022801"/>
    </source>
</evidence>
<evidence type="ECO:0000313" key="12">
    <source>
        <dbReference type="Proteomes" id="UP001189429"/>
    </source>
</evidence>
<dbReference type="Pfam" id="PF00270">
    <property type="entry name" value="DEAD"/>
    <property type="match status" value="1"/>
</dbReference>